<gene>
    <name evidence="2" type="ORF">Cgig2_011308</name>
</gene>
<keyword evidence="3" id="KW-1185">Reference proteome</keyword>
<organism evidence="2 3">
    <name type="scientific">Carnegiea gigantea</name>
    <dbReference type="NCBI Taxonomy" id="171969"/>
    <lineage>
        <taxon>Eukaryota</taxon>
        <taxon>Viridiplantae</taxon>
        <taxon>Streptophyta</taxon>
        <taxon>Embryophyta</taxon>
        <taxon>Tracheophyta</taxon>
        <taxon>Spermatophyta</taxon>
        <taxon>Magnoliopsida</taxon>
        <taxon>eudicotyledons</taxon>
        <taxon>Gunneridae</taxon>
        <taxon>Pentapetalae</taxon>
        <taxon>Caryophyllales</taxon>
        <taxon>Cactineae</taxon>
        <taxon>Cactaceae</taxon>
        <taxon>Cactoideae</taxon>
        <taxon>Echinocereeae</taxon>
        <taxon>Carnegiea</taxon>
    </lineage>
</organism>
<evidence type="ECO:0000313" key="3">
    <source>
        <dbReference type="Proteomes" id="UP001153076"/>
    </source>
</evidence>
<accession>A0A9Q1Q520</accession>
<dbReference type="EMBL" id="JAKOGI010000858">
    <property type="protein sequence ID" value="KAJ8429792.1"/>
    <property type="molecule type" value="Genomic_DNA"/>
</dbReference>
<feature type="region of interest" description="Disordered" evidence="1">
    <location>
        <begin position="154"/>
        <end position="188"/>
    </location>
</feature>
<name>A0A9Q1Q520_9CARY</name>
<evidence type="ECO:0000256" key="1">
    <source>
        <dbReference type="SAM" id="MobiDB-lite"/>
    </source>
</evidence>
<protein>
    <submittedName>
        <fullName evidence="2">Uncharacterized protein</fullName>
    </submittedName>
</protein>
<comment type="caution">
    <text evidence="2">The sequence shown here is derived from an EMBL/GenBank/DDBJ whole genome shotgun (WGS) entry which is preliminary data.</text>
</comment>
<reference evidence="2" key="1">
    <citation type="submission" date="2022-04" db="EMBL/GenBank/DDBJ databases">
        <title>Carnegiea gigantea Genome sequencing and assembly v2.</title>
        <authorList>
            <person name="Copetti D."/>
            <person name="Sanderson M.J."/>
            <person name="Burquez A."/>
            <person name="Wojciechowski M.F."/>
        </authorList>
    </citation>
    <scope>NUCLEOTIDE SEQUENCE</scope>
    <source>
        <strain evidence="2">SGP5-SGP5p</strain>
        <tissue evidence="2">Aerial part</tissue>
    </source>
</reference>
<dbReference type="AlphaFoldDB" id="A0A9Q1Q520"/>
<dbReference type="Proteomes" id="UP001153076">
    <property type="component" value="Unassembled WGS sequence"/>
</dbReference>
<sequence length="188" mass="21952">MKNRAVHMLHADWKYFVNLWSSPEFQKEKYGREFSRLDLMLKSHMRTSDKPVNAENPANNMHGKVVMEKLKNEREQGLNDKIDEQIFQELLGEDRHGYLHAYGRVKSITDYFGVKHSHTDLAQDVVGLKERADESIMKAKKEVEEARKKVRQAKLEAEQTKKEAEKARKEAKATRQKVDAKIEANNKM</sequence>
<proteinExistence type="predicted"/>
<evidence type="ECO:0000313" key="2">
    <source>
        <dbReference type="EMBL" id="KAJ8429792.1"/>
    </source>
</evidence>